<evidence type="ECO:0000256" key="9">
    <source>
        <dbReference type="ARBA" id="ARBA00022741"/>
    </source>
</evidence>
<keyword evidence="9" id="KW-0547">Nucleotide-binding</keyword>
<reference evidence="20" key="1">
    <citation type="submission" date="2020-07" db="EMBL/GenBank/DDBJ databases">
        <title>Huge and variable diversity of episymbiotic CPR bacteria and DPANN archaea in groundwater ecosystems.</title>
        <authorList>
            <person name="He C.Y."/>
            <person name="Keren R."/>
            <person name="Whittaker M."/>
            <person name="Farag I.F."/>
            <person name="Doudna J."/>
            <person name="Cate J.H.D."/>
            <person name="Banfield J.F."/>
        </authorList>
    </citation>
    <scope>NUCLEOTIDE SEQUENCE</scope>
    <source>
        <strain evidence="20">NC_groundwater_672_Ag_B-0.1um_62_36</strain>
    </source>
</reference>
<dbReference type="GO" id="GO:0007234">
    <property type="term" value="P:osmosensory signaling via phosphorelay pathway"/>
    <property type="evidence" value="ECO:0007669"/>
    <property type="project" value="TreeGrafter"/>
</dbReference>
<evidence type="ECO:0000256" key="12">
    <source>
        <dbReference type="ARBA" id="ARBA00022989"/>
    </source>
</evidence>
<dbReference type="Pfam" id="PF02518">
    <property type="entry name" value="HATPase_c"/>
    <property type="match status" value="1"/>
</dbReference>
<dbReference type="SUPFAM" id="SSF55874">
    <property type="entry name" value="ATPase domain of HSP90 chaperone/DNA topoisomerase II/histidine kinase"/>
    <property type="match status" value="1"/>
</dbReference>
<dbReference type="FunFam" id="1.10.287.130:FF:000008">
    <property type="entry name" value="Two-component sensor histidine kinase"/>
    <property type="match status" value="1"/>
</dbReference>
<dbReference type="CDD" id="cd00130">
    <property type="entry name" value="PAS"/>
    <property type="match status" value="1"/>
</dbReference>
<dbReference type="PANTHER" id="PTHR42878">
    <property type="entry name" value="TWO-COMPONENT HISTIDINE KINASE"/>
    <property type="match status" value="1"/>
</dbReference>
<keyword evidence="12 16" id="KW-1133">Transmembrane helix</keyword>
<dbReference type="InterPro" id="IPR036890">
    <property type="entry name" value="HATPase_C_sf"/>
</dbReference>
<dbReference type="PRINTS" id="PR00344">
    <property type="entry name" value="BCTRLSENSOR"/>
</dbReference>
<dbReference type="PROSITE" id="PS50885">
    <property type="entry name" value="HAMP"/>
    <property type="match status" value="1"/>
</dbReference>
<dbReference type="InterPro" id="IPR035965">
    <property type="entry name" value="PAS-like_dom_sf"/>
</dbReference>
<dbReference type="InterPro" id="IPR050351">
    <property type="entry name" value="BphY/WalK/GraS-like"/>
</dbReference>
<evidence type="ECO:0000256" key="10">
    <source>
        <dbReference type="ARBA" id="ARBA00022777"/>
    </source>
</evidence>
<dbReference type="GO" id="GO:0030295">
    <property type="term" value="F:protein kinase activator activity"/>
    <property type="evidence" value="ECO:0007669"/>
    <property type="project" value="TreeGrafter"/>
</dbReference>
<dbReference type="Pfam" id="PF00512">
    <property type="entry name" value="HisKA"/>
    <property type="match status" value="1"/>
</dbReference>
<dbReference type="Pfam" id="PF08448">
    <property type="entry name" value="PAS_4"/>
    <property type="match status" value="1"/>
</dbReference>
<evidence type="ECO:0000256" key="1">
    <source>
        <dbReference type="ARBA" id="ARBA00000085"/>
    </source>
</evidence>
<keyword evidence="14 16" id="KW-0472">Membrane</keyword>
<dbReference type="Proteomes" id="UP000769766">
    <property type="component" value="Unassembled WGS sequence"/>
</dbReference>
<dbReference type="InterPro" id="IPR013656">
    <property type="entry name" value="PAS_4"/>
</dbReference>
<keyword evidence="6" id="KW-0597">Phosphoprotein</keyword>
<dbReference type="InterPro" id="IPR004358">
    <property type="entry name" value="Sig_transdc_His_kin-like_C"/>
</dbReference>
<dbReference type="CDD" id="cd16922">
    <property type="entry name" value="HATPase_EvgS-ArcB-TorS-like"/>
    <property type="match status" value="1"/>
</dbReference>
<dbReference type="InterPro" id="IPR003594">
    <property type="entry name" value="HATPase_dom"/>
</dbReference>
<evidence type="ECO:0000313" key="20">
    <source>
        <dbReference type="EMBL" id="MBI2876284.1"/>
    </source>
</evidence>
<evidence type="ECO:0000256" key="4">
    <source>
        <dbReference type="ARBA" id="ARBA00012438"/>
    </source>
</evidence>
<evidence type="ECO:0000256" key="3">
    <source>
        <dbReference type="ARBA" id="ARBA00004236"/>
    </source>
</evidence>
<dbReference type="Gene3D" id="3.30.450.20">
    <property type="entry name" value="PAS domain"/>
    <property type="match status" value="2"/>
</dbReference>
<accession>A0A932FYA9</accession>
<dbReference type="InterPro" id="IPR005467">
    <property type="entry name" value="His_kinase_dom"/>
</dbReference>
<proteinExistence type="predicted"/>
<feature type="transmembrane region" description="Helical" evidence="16">
    <location>
        <begin position="12"/>
        <end position="30"/>
    </location>
</feature>
<dbReference type="SMART" id="SM00304">
    <property type="entry name" value="HAMP"/>
    <property type="match status" value="1"/>
</dbReference>
<dbReference type="GO" id="GO:0000155">
    <property type="term" value="F:phosphorelay sensor kinase activity"/>
    <property type="evidence" value="ECO:0007669"/>
    <property type="project" value="InterPro"/>
</dbReference>
<keyword evidence="8 16" id="KW-0812">Transmembrane</keyword>
<evidence type="ECO:0000259" key="19">
    <source>
        <dbReference type="PROSITE" id="PS50885"/>
    </source>
</evidence>
<evidence type="ECO:0000256" key="15">
    <source>
        <dbReference type="SAM" id="Coils"/>
    </source>
</evidence>
<dbReference type="SUPFAM" id="SSF55785">
    <property type="entry name" value="PYP-like sensor domain (PAS domain)"/>
    <property type="match status" value="1"/>
</dbReference>
<evidence type="ECO:0000256" key="6">
    <source>
        <dbReference type="ARBA" id="ARBA00022553"/>
    </source>
</evidence>
<dbReference type="Gene3D" id="1.10.287.130">
    <property type="match status" value="1"/>
</dbReference>
<sequence>MKIFSGRLQGRLSLTYLLLASIVLGVAGVYTTQHLQAGMVDTLRDSLLTQARLMRHLLPPDLLHPERRRDLQPLVHQLGGEIGARITVIQADGRVLADSEKTAREVAAMENHRDRPEVKDALLRGEGSNLRYSTTLGRSMLYVALPLRKGGKIEGILRLALPITQFQEATLFTRRAVMLGSLLALGLAAVLGWAVARRLSRPIVEMTRLASCLARGEFTCCRADPEAPGELGELGRALNSLAAQLQQKMQELEQERVRAASVLEGMAEGVVAVNGEGRLVLANPSARRILGLPPEGLLGRSFREVVRKQALWEPLESALEQGVPVRCELTLSPAPLPSRILQFYAAPLGEGEALRGAILVVHDITELRRLEGVRQEFVANVSHELRTPLTSIRGYLETLLEGALEERENARAFLEIAFRHSERMGRLLNDLLELSNLEFGRVSLRLEATSLAEAAEGALSAVEPQAAKKGVALRHEVPEGLPLALADRDRLFQILVNLIDNGVKFTPAGGWVRVKARLLPGNSPQDRPLPESSSGQALEVSVEDTGCGIPTQDLPRLTERFYRVDKARSRELGGTGLGLSIVKHLVQLHGGELAIDSWLDQGTRVRFSLPVAPAA</sequence>
<gene>
    <name evidence="20" type="ORF">HYY20_05325</name>
</gene>
<evidence type="ECO:0000259" key="18">
    <source>
        <dbReference type="PROSITE" id="PS50112"/>
    </source>
</evidence>
<dbReference type="InterPro" id="IPR003661">
    <property type="entry name" value="HisK_dim/P_dom"/>
</dbReference>
<evidence type="ECO:0000256" key="14">
    <source>
        <dbReference type="ARBA" id="ARBA00023136"/>
    </source>
</evidence>
<organism evidence="20 21">
    <name type="scientific">Tectimicrobiota bacterium</name>
    <dbReference type="NCBI Taxonomy" id="2528274"/>
    <lineage>
        <taxon>Bacteria</taxon>
        <taxon>Pseudomonadati</taxon>
        <taxon>Nitrospinota/Tectimicrobiota group</taxon>
        <taxon>Candidatus Tectimicrobiota</taxon>
    </lineage>
</organism>
<evidence type="ECO:0000313" key="21">
    <source>
        <dbReference type="Proteomes" id="UP000769766"/>
    </source>
</evidence>
<dbReference type="SUPFAM" id="SSF47384">
    <property type="entry name" value="Homodimeric domain of signal transducing histidine kinase"/>
    <property type="match status" value="1"/>
</dbReference>
<evidence type="ECO:0000256" key="13">
    <source>
        <dbReference type="ARBA" id="ARBA00023012"/>
    </source>
</evidence>
<protein>
    <recommendedName>
        <fullName evidence="4">histidine kinase</fullName>
        <ecNumber evidence="4">2.7.13.3</ecNumber>
    </recommendedName>
</protein>
<dbReference type="SUPFAM" id="SSF158472">
    <property type="entry name" value="HAMP domain-like"/>
    <property type="match status" value="1"/>
</dbReference>
<dbReference type="SMART" id="SM00388">
    <property type="entry name" value="HisKA"/>
    <property type="match status" value="1"/>
</dbReference>
<keyword evidence="5" id="KW-1003">Cell membrane</keyword>
<dbReference type="SMART" id="SM00091">
    <property type="entry name" value="PAS"/>
    <property type="match status" value="1"/>
</dbReference>
<dbReference type="PROSITE" id="PS50112">
    <property type="entry name" value="PAS"/>
    <property type="match status" value="1"/>
</dbReference>
<comment type="subcellular location">
    <subcellularLocation>
        <location evidence="3">Cell membrane</location>
    </subcellularLocation>
    <subcellularLocation>
        <location evidence="2">Membrane</location>
        <topology evidence="2">Multi-pass membrane protein</topology>
    </subcellularLocation>
</comment>
<keyword evidence="11" id="KW-0067">ATP-binding</keyword>
<dbReference type="NCBIfam" id="TIGR00229">
    <property type="entry name" value="sensory_box"/>
    <property type="match status" value="1"/>
</dbReference>
<evidence type="ECO:0000259" key="17">
    <source>
        <dbReference type="PROSITE" id="PS50109"/>
    </source>
</evidence>
<evidence type="ECO:0000256" key="2">
    <source>
        <dbReference type="ARBA" id="ARBA00004141"/>
    </source>
</evidence>
<dbReference type="CDD" id="cd06225">
    <property type="entry name" value="HAMP"/>
    <property type="match status" value="1"/>
</dbReference>
<dbReference type="InterPro" id="IPR036097">
    <property type="entry name" value="HisK_dim/P_sf"/>
</dbReference>
<dbReference type="InterPro" id="IPR031967">
    <property type="entry name" value="PhoR_single_Cache-like_dom"/>
</dbReference>
<dbReference type="CDD" id="cd00082">
    <property type="entry name" value="HisKA"/>
    <property type="match status" value="1"/>
</dbReference>
<dbReference type="GO" id="GO:0005524">
    <property type="term" value="F:ATP binding"/>
    <property type="evidence" value="ECO:0007669"/>
    <property type="project" value="UniProtKB-KW"/>
</dbReference>
<feature type="domain" description="HAMP" evidence="19">
    <location>
        <begin position="197"/>
        <end position="250"/>
    </location>
</feature>
<dbReference type="InterPro" id="IPR000014">
    <property type="entry name" value="PAS"/>
</dbReference>
<dbReference type="Gene3D" id="6.10.340.10">
    <property type="match status" value="1"/>
</dbReference>
<dbReference type="GO" id="GO:0000156">
    <property type="term" value="F:phosphorelay response regulator activity"/>
    <property type="evidence" value="ECO:0007669"/>
    <property type="project" value="TreeGrafter"/>
</dbReference>
<dbReference type="EMBL" id="JACPRF010000165">
    <property type="protein sequence ID" value="MBI2876284.1"/>
    <property type="molecule type" value="Genomic_DNA"/>
</dbReference>
<evidence type="ECO:0000256" key="11">
    <source>
        <dbReference type="ARBA" id="ARBA00022840"/>
    </source>
</evidence>
<dbReference type="GO" id="GO:0005886">
    <property type="term" value="C:plasma membrane"/>
    <property type="evidence" value="ECO:0007669"/>
    <property type="project" value="UniProtKB-SubCell"/>
</dbReference>
<evidence type="ECO:0000256" key="16">
    <source>
        <dbReference type="SAM" id="Phobius"/>
    </source>
</evidence>
<keyword evidence="7" id="KW-0808">Transferase</keyword>
<evidence type="ECO:0000256" key="5">
    <source>
        <dbReference type="ARBA" id="ARBA00022475"/>
    </source>
</evidence>
<evidence type="ECO:0000256" key="7">
    <source>
        <dbReference type="ARBA" id="ARBA00022679"/>
    </source>
</evidence>
<evidence type="ECO:0000256" key="8">
    <source>
        <dbReference type="ARBA" id="ARBA00022692"/>
    </source>
</evidence>
<dbReference type="PANTHER" id="PTHR42878:SF7">
    <property type="entry name" value="SENSOR HISTIDINE KINASE GLRK"/>
    <property type="match status" value="1"/>
</dbReference>
<dbReference type="SMART" id="SM00387">
    <property type="entry name" value="HATPase_c"/>
    <property type="match status" value="1"/>
</dbReference>
<feature type="domain" description="Histidine kinase" evidence="17">
    <location>
        <begin position="380"/>
        <end position="613"/>
    </location>
</feature>
<keyword evidence="10" id="KW-0418">Kinase</keyword>
<keyword evidence="15" id="KW-0175">Coiled coil</keyword>
<name>A0A932FYA9_UNCTE</name>
<dbReference type="AlphaFoldDB" id="A0A932FYA9"/>
<feature type="coiled-coil region" evidence="15">
    <location>
        <begin position="231"/>
        <end position="262"/>
    </location>
</feature>
<feature type="domain" description="PAS" evidence="18">
    <location>
        <begin position="255"/>
        <end position="309"/>
    </location>
</feature>
<dbReference type="InterPro" id="IPR003660">
    <property type="entry name" value="HAMP_dom"/>
</dbReference>
<dbReference type="Pfam" id="PF16736">
    <property type="entry name" value="sCache_like"/>
    <property type="match status" value="1"/>
</dbReference>
<keyword evidence="13" id="KW-0902">Two-component regulatory system</keyword>
<dbReference type="Pfam" id="PF00672">
    <property type="entry name" value="HAMP"/>
    <property type="match status" value="1"/>
</dbReference>
<comment type="catalytic activity">
    <reaction evidence="1">
        <text>ATP + protein L-histidine = ADP + protein N-phospho-L-histidine.</text>
        <dbReference type="EC" id="2.7.13.3"/>
    </reaction>
</comment>
<dbReference type="Gene3D" id="3.30.565.10">
    <property type="entry name" value="Histidine kinase-like ATPase, C-terminal domain"/>
    <property type="match status" value="1"/>
</dbReference>
<dbReference type="PROSITE" id="PS50109">
    <property type="entry name" value="HIS_KIN"/>
    <property type="match status" value="1"/>
</dbReference>
<dbReference type="FunFam" id="3.30.565.10:FF:000006">
    <property type="entry name" value="Sensor histidine kinase WalK"/>
    <property type="match status" value="1"/>
</dbReference>
<dbReference type="EC" id="2.7.13.3" evidence="4"/>
<comment type="caution">
    <text evidence="20">The sequence shown here is derived from an EMBL/GenBank/DDBJ whole genome shotgun (WGS) entry which is preliminary data.</text>
</comment>